<dbReference type="InterPro" id="IPR036611">
    <property type="entry name" value="Trigger_fac_ribosome-bd_sf"/>
</dbReference>
<evidence type="ECO:0000256" key="9">
    <source>
        <dbReference type="ARBA" id="ARBA00023306"/>
    </source>
</evidence>
<keyword evidence="9 11" id="KW-0131">Cell cycle</keyword>
<evidence type="ECO:0000256" key="6">
    <source>
        <dbReference type="ARBA" id="ARBA00023110"/>
    </source>
</evidence>
<keyword evidence="11" id="KW-0963">Cytoplasm</keyword>
<comment type="catalytic activity">
    <reaction evidence="1 11">
        <text>[protein]-peptidylproline (omega=180) = [protein]-peptidylproline (omega=0)</text>
        <dbReference type="Rhea" id="RHEA:16237"/>
        <dbReference type="Rhea" id="RHEA-COMP:10747"/>
        <dbReference type="Rhea" id="RHEA-COMP:10748"/>
        <dbReference type="ChEBI" id="CHEBI:83833"/>
        <dbReference type="ChEBI" id="CHEBI:83834"/>
        <dbReference type="EC" id="5.2.1.8"/>
    </reaction>
</comment>
<dbReference type="InterPro" id="IPR001179">
    <property type="entry name" value="PPIase_FKBP_dom"/>
</dbReference>
<evidence type="ECO:0000256" key="3">
    <source>
        <dbReference type="ARBA" id="ARBA00013194"/>
    </source>
</evidence>
<evidence type="ECO:0000256" key="4">
    <source>
        <dbReference type="ARBA" id="ARBA00016902"/>
    </source>
</evidence>
<feature type="compositionally biased region" description="Acidic residues" evidence="12">
    <location>
        <begin position="441"/>
        <end position="453"/>
    </location>
</feature>
<evidence type="ECO:0000256" key="1">
    <source>
        <dbReference type="ARBA" id="ARBA00000971"/>
    </source>
</evidence>
<dbReference type="InterPro" id="IPR008880">
    <property type="entry name" value="Trigger_fac_C"/>
</dbReference>
<dbReference type="Pfam" id="PF00254">
    <property type="entry name" value="FKBP_C"/>
    <property type="match status" value="1"/>
</dbReference>
<protein>
    <recommendedName>
        <fullName evidence="4 11">Trigger factor</fullName>
        <shortName evidence="11">TF</shortName>
        <ecNumber evidence="3 11">5.2.1.8</ecNumber>
    </recommendedName>
    <alternativeName>
        <fullName evidence="10 11">PPIase</fullName>
    </alternativeName>
</protein>
<evidence type="ECO:0000259" key="15">
    <source>
        <dbReference type="Pfam" id="PF05698"/>
    </source>
</evidence>
<dbReference type="SUPFAM" id="SSF54534">
    <property type="entry name" value="FKBP-like"/>
    <property type="match status" value="1"/>
</dbReference>
<evidence type="ECO:0000256" key="7">
    <source>
        <dbReference type="ARBA" id="ARBA00023186"/>
    </source>
</evidence>
<comment type="subcellular location">
    <subcellularLocation>
        <location evidence="11">Cytoplasm</location>
    </subcellularLocation>
    <text evidence="11">About half TF is bound to the ribosome near the polypeptide exit tunnel while the other half is free in the cytoplasm.</text>
</comment>
<organism evidence="16 17">
    <name type="scientific">Brevibacterium permense</name>
    <dbReference type="NCBI Taxonomy" id="234834"/>
    <lineage>
        <taxon>Bacteria</taxon>
        <taxon>Bacillati</taxon>
        <taxon>Actinomycetota</taxon>
        <taxon>Actinomycetes</taxon>
        <taxon>Micrococcales</taxon>
        <taxon>Brevibacteriaceae</taxon>
        <taxon>Brevibacterium</taxon>
    </lineage>
</organism>
<proteinExistence type="inferred from homology"/>
<evidence type="ECO:0000256" key="2">
    <source>
        <dbReference type="ARBA" id="ARBA00005464"/>
    </source>
</evidence>
<keyword evidence="6 11" id="KW-0697">Rotamase</keyword>
<dbReference type="Gene3D" id="3.10.50.40">
    <property type="match status" value="1"/>
</dbReference>
<name>A0ABN1ZSJ6_9MICO</name>
<comment type="function">
    <text evidence="11">Involved in protein export. Acts as a chaperone by maintaining the newly synthesized protein in an open conformation. Functions as a peptidyl-prolyl cis-trans isomerase.</text>
</comment>
<dbReference type="PANTHER" id="PTHR30560">
    <property type="entry name" value="TRIGGER FACTOR CHAPERONE AND PEPTIDYL-PROLYL CIS/TRANS ISOMERASE"/>
    <property type="match status" value="1"/>
</dbReference>
<dbReference type="Gene3D" id="3.30.70.1050">
    <property type="entry name" value="Trigger factor ribosome-binding domain"/>
    <property type="match status" value="1"/>
</dbReference>
<dbReference type="NCBIfam" id="TIGR00115">
    <property type="entry name" value="tig"/>
    <property type="match status" value="1"/>
</dbReference>
<comment type="similarity">
    <text evidence="2 11">Belongs to the FKBP-type PPIase family. Tig subfamily.</text>
</comment>
<gene>
    <name evidence="11 16" type="primary">tig</name>
    <name evidence="16" type="ORF">GCM10009690_02790</name>
</gene>
<evidence type="ECO:0000259" key="14">
    <source>
        <dbReference type="Pfam" id="PF05697"/>
    </source>
</evidence>
<dbReference type="SUPFAM" id="SSF109998">
    <property type="entry name" value="Triger factor/SurA peptide-binding domain-like"/>
    <property type="match status" value="1"/>
</dbReference>
<feature type="region of interest" description="Disordered" evidence="12">
    <location>
        <begin position="313"/>
        <end position="333"/>
    </location>
</feature>
<dbReference type="PIRSF" id="PIRSF003095">
    <property type="entry name" value="Trigger_factor"/>
    <property type="match status" value="1"/>
</dbReference>
<dbReference type="Pfam" id="PF05697">
    <property type="entry name" value="Trigger_N"/>
    <property type="match status" value="1"/>
</dbReference>
<dbReference type="HAMAP" id="MF_00303">
    <property type="entry name" value="Trigger_factor_Tig"/>
    <property type="match status" value="1"/>
</dbReference>
<dbReference type="InterPro" id="IPR027304">
    <property type="entry name" value="Trigger_fact/SurA_dom_sf"/>
</dbReference>
<dbReference type="InterPro" id="IPR008881">
    <property type="entry name" value="Trigger_fac_ribosome-bd_bac"/>
</dbReference>
<comment type="caution">
    <text evidence="16">The sequence shown here is derived from an EMBL/GenBank/DDBJ whole genome shotgun (WGS) entry which is preliminary data.</text>
</comment>
<evidence type="ECO:0000256" key="10">
    <source>
        <dbReference type="ARBA" id="ARBA00029986"/>
    </source>
</evidence>
<dbReference type="SUPFAM" id="SSF102735">
    <property type="entry name" value="Trigger factor ribosome-binding domain"/>
    <property type="match status" value="1"/>
</dbReference>
<evidence type="ECO:0000256" key="11">
    <source>
        <dbReference type="HAMAP-Rule" id="MF_00303"/>
    </source>
</evidence>
<dbReference type="InterPro" id="IPR037041">
    <property type="entry name" value="Trigger_fac_C_sf"/>
</dbReference>
<dbReference type="Gene3D" id="1.10.3120.10">
    <property type="entry name" value="Trigger factor, C-terminal domain"/>
    <property type="match status" value="1"/>
</dbReference>
<dbReference type="InterPro" id="IPR005215">
    <property type="entry name" value="Trig_fac"/>
</dbReference>
<evidence type="ECO:0000313" key="16">
    <source>
        <dbReference type="EMBL" id="GAA1503552.1"/>
    </source>
</evidence>
<evidence type="ECO:0000313" key="17">
    <source>
        <dbReference type="Proteomes" id="UP001500177"/>
    </source>
</evidence>
<evidence type="ECO:0000256" key="8">
    <source>
        <dbReference type="ARBA" id="ARBA00023235"/>
    </source>
</evidence>
<evidence type="ECO:0000256" key="12">
    <source>
        <dbReference type="SAM" id="MobiDB-lite"/>
    </source>
</evidence>
<evidence type="ECO:0000256" key="5">
    <source>
        <dbReference type="ARBA" id="ARBA00022618"/>
    </source>
</evidence>
<reference evidence="16 17" key="1">
    <citation type="journal article" date="2019" name="Int. J. Syst. Evol. Microbiol.">
        <title>The Global Catalogue of Microorganisms (GCM) 10K type strain sequencing project: providing services to taxonomists for standard genome sequencing and annotation.</title>
        <authorList>
            <consortium name="The Broad Institute Genomics Platform"/>
            <consortium name="The Broad Institute Genome Sequencing Center for Infectious Disease"/>
            <person name="Wu L."/>
            <person name="Ma J."/>
        </authorList>
    </citation>
    <scope>NUCLEOTIDE SEQUENCE [LARGE SCALE GENOMIC DNA]</scope>
    <source>
        <strain evidence="16 17">JCM 13318</strain>
    </source>
</reference>
<keyword evidence="5 11" id="KW-0132">Cell division</keyword>
<keyword evidence="7 11" id="KW-0143">Chaperone</keyword>
<dbReference type="EMBL" id="BAAALX010000001">
    <property type="protein sequence ID" value="GAA1503552.1"/>
    <property type="molecule type" value="Genomic_DNA"/>
</dbReference>
<feature type="domain" description="PPIase FKBP-type" evidence="13">
    <location>
        <begin position="162"/>
        <end position="221"/>
    </location>
</feature>
<accession>A0ABN1ZSJ6</accession>
<dbReference type="RefSeq" id="WP_173154019.1">
    <property type="nucleotide sequence ID" value="NZ_BAAALX010000001.1"/>
</dbReference>
<feature type="domain" description="Trigger factor ribosome-binding bacterial" evidence="14">
    <location>
        <begin position="1"/>
        <end position="150"/>
    </location>
</feature>
<feature type="domain" description="Trigger factor C-terminal" evidence="15">
    <location>
        <begin position="261"/>
        <end position="404"/>
    </location>
</feature>
<feature type="region of interest" description="Disordered" evidence="12">
    <location>
        <begin position="422"/>
        <end position="453"/>
    </location>
</feature>
<dbReference type="Proteomes" id="UP001500177">
    <property type="component" value="Unassembled WGS sequence"/>
</dbReference>
<dbReference type="Pfam" id="PF05698">
    <property type="entry name" value="Trigger_C"/>
    <property type="match status" value="1"/>
</dbReference>
<dbReference type="EC" id="5.2.1.8" evidence="3 11"/>
<sequence length="453" mass="49108">MKSSVEQLDPTRVKISVEVPYAELKPSVDEAYKTIGAQVTVPGFRKGKVPARIIDQRIGRPAVIQEAINNGLDDFYRNAVEEHDLKPMGQPEVEISEVPGLDGTEDGELGFTVEVDVRPEVELPAYDTISIEVDPIEVTDADVDAELEQLRTRFGTLVAVDRPAAKDDFVTLDLVATIGDEEIDTASDISYQVGAGTMLEGMDEALDGLSAGENTTFETTFAGGEHAGEQGTVKITLGAVKERELPEADDDFAQLASEFDTIDELREDLRVQAGKAKETEQGVQARDKVLEHLIETLDVPVPAKIVTDEVERHLESENRSDDDEHRKEVTEETERNLRTQFILDAVSEAENVEVSQPELIEYLISASQQYGMNPNEFAQMLDSSGQVNALVGEVSRRKALAAVLAGATVKDTAGNVVDMEAFTSAGDDAEDADATAQSAETADEAPAEAAEEN</sequence>
<dbReference type="PANTHER" id="PTHR30560:SF3">
    <property type="entry name" value="TRIGGER FACTOR-LIKE PROTEIN TIG, CHLOROPLASTIC"/>
    <property type="match status" value="1"/>
</dbReference>
<comment type="domain">
    <text evidence="11">Consists of 3 domains; the N-terminus binds the ribosome, the middle domain has PPIase activity, while the C-terminus has intrinsic chaperone activity on its own.</text>
</comment>
<dbReference type="InterPro" id="IPR046357">
    <property type="entry name" value="PPIase_dom_sf"/>
</dbReference>
<keyword evidence="17" id="KW-1185">Reference proteome</keyword>
<keyword evidence="8 11" id="KW-0413">Isomerase</keyword>
<evidence type="ECO:0000259" key="13">
    <source>
        <dbReference type="Pfam" id="PF00254"/>
    </source>
</evidence>